<dbReference type="RefSeq" id="WP_119728454.1">
    <property type="nucleotide sequence ID" value="NZ_JACJII010000001.1"/>
</dbReference>
<evidence type="ECO:0008006" key="3">
    <source>
        <dbReference type="Google" id="ProtNLM"/>
    </source>
</evidence>
<dbReference type="Proteomes" id="UP000539313">
    <property type="component" value="Unassembled WGS sequence"/>
</dbReference>
<evidence type="ECO:0000313" key="1">
    <source>
        <dbReference type="EMBL" id="MBA9001278.1"/>
    </source>
</evidence>
<protein>
    <recommendedName>
        <fullName evidence="3">DNA-binding protein</fullName>
    </recommendedName>
</protein>
<accession>A0A7W3MT00</accession>
<proteinExistence type="predicted"/>
<evidence type="ECO:0000313" key="2">
    <source>
        <dbReference type="Proteomes" id="UP000539313"/>
    </source>
</evidence>
<reference evidence="1 2" key="1">
    <citation type="submission" date="2020-08" db="EMBL/GenBank/DDBJ databases">
        <title>Sequencing the genomes of 1000 actinobacteria strains.</title>
        <authorList>
            <person name="Klenk H.-P."/>
        </authorList>
    </citation>
    <scope>NUCLEOTIDE SEQUENCE [LARGE SCALE GENOMIC DNA]</scope>
    <source>
        <strain evidence="1 2">DSM 45823</strain>
    </source>
</reference>
<name>A0A7W3MT00_9ACTN</name>
<gene>
    <name evidence="1" type="ORF">HNR21_000160</name>
</gene>
<sequence>MPNYDFELILSRPLLEAELDPLFQRTLGHVTVAFVPELRGERRPGHARCRWQAASLSAAIMEVIAQLESLETAEDAPRLRVVSVEADPLLSMRDIADRVGRSLESVRLCIRGTRGPGNFPAAETTSSGHRLWRWSRVAEWYGVHDPQLREAGPTSQAINGWLALRDVVPQVAPAPEEVTSALSAVLSHVA</sequence>
<comment type="caution">
    <text evidence="1">The sequence shown here is derived from an EMBL/GenBank/DDBJ whole genome shotgun (WGS) entry which is preliminary data.</text>
</comment>
<dbReference type="AlphaFoldDB" id="A0A7W3MT00"/>
<organism evidence="1 2">
    <name type="scientific">Thermomonospora cellulosilytica</name>
    <dbReference type="NCBI Taxonomy" id="1411118"/>
    <lineage>
        <taxon>Bacteria</taxon>
        <taxon>Bacillati</taxon>
        <taxon>Actinomycetota</taxon>
        <taxon>Actinomycetes</taxon>
        <taxon>Streptosporangiales</taxon>
        <taxon>Thermomonosporaceae</taxon>
        <taxon>Thermomonospora</taxon>
    </lineage>
</organism>
<dbReference type="EMBL" id="JACJII010000001">
    <property type="protein sequence ID" value="MBA9001278.1"/>
    <property type="molecule type" value="Genomic_DNA"/>
</dbReference>
<keyword evidence="2" id="KW-1185">Reference proteome</keyword>